<evidence type="ECO:0008006" key="3">
    <source>
        <dbReference type="Google" id="ProtNLM"/>
    </source>
</evidence>
<reference evidence="1" key="1">
    <citation type="submission" date="2022-10" db="EMBL/GenBank/DDBJ databases">
        <title>Rhodococcus sp.75.</title>
        <authorList>
            <person name="Sun M."/>
        </authorList>
    </citation>
    <scope>NUCLEOTIDE SEQUENCE</scope>
    <source>
        <strain evidence="1">75</strain>
    </source>
</reference>
<sequence length="380" mass="39539">MSTVPHAHATRFGRTVERVRVSWRWAVVVLAVAALAAAPSVVARLPVGDTDVSAAGLLARVRGSSEIPYSGYAQSTGGVVLPVTDPLSSLTNLLGDTTTMRTWFLGSDRWRVDTVLLTGERDLYRDGLQTWSWDYEAARAVLSTDPALRLPREADLLPTELGRRLLSEAEPSEVSRLPAVRVAGVDAPGLRLVAADARTTVREVDVWVDPGTGLPLRVDVLGDGATRPVVTTSFLDFSTAVPDAATTSFTPPPGAEVERQGPTDLAALADQHSDAVPPTTLAGLPARERVGAGAVGIYGSGVTLLAAIPLRGRDTHGLRDQLEATPGAVVDADGVGVGVGPLNLRLTTRGADGTSWIISGTVTADTLTAAAQQLATGGSA</sequence>
<dbReference type="EMBL" id="CP110615">
    <property type="protein sequence ID" value="UZJ23847.1"/>
    <property type="molecule type" value="Genomic_DNA"/>
</dbReference>
<dbReference type="Proteomes" id="UP001164965">
    <property type="component" value="Chromosome"/>
</dbReference>
<keyword evidence="2" id="KW-1185">Reference proteome</keyword>
<dbReference type="Gene3D" id="2.50.20.10">
    <property type="entry name" value="Lipoprotein localisation LolA/LolB/LppX"/>
    <property type="match status" value="1"/>
</dbReference>
<organism evidence="1 2">
    <name type="scientific">Rhodococcus antarcticus</name>
    <dbReference type="NCBI Taxonomy" id="2987751"/>
    <lineage>
        <taxon>Bacteria</taxon>
        <taxon>Bacillati</taxon>
        <taxon>Actinomycetota</taxon>
        <taxon>Actinomycetes</taxon>
        <taxon>Mycobacteriales</taxon>
        <taxon>Nocardiaceae</taxon>
        <taxon>Rhodococcus</taxon>
    </lineage>
</organism>
<evidence type="ECO:0000313" key="1">
    <source>
        <dbReference type="EMBL" id="UZJ23847.1"/>
    </source>
</evidence>
<name>A0ABY6NWT2_9NOCA</name>
<dbReference type="RefSeq" id="WP_265381955.1">
    <property type="nucleotide sequence ID" value="NZ_CP110615.1"/>
</dbReference>
<gene>
    <name evidence="1" type="ORF">RHODO2019_11630</name>
</gene>
<protein>
    <recommendedName>
        <fullName evidence="3">Transcriptional regulator</fullName>
    </recommendedName>
</protein>
<evidence type="ECO:0000313" key="2">
    <source>
        <dbReference type="Proteomes" id="UP001164965"/>
    </source>
</evidence>
<accession>A0ABY6NWT2</accession>
<proteinExistence type="predicted"/>